<comment type="caution">
    <text evidence="1">The sequence shown here is derived from an EMBL/GenBank/DDBJ whole genome shotgun (WGS) entry which is preliminary data.</text>
</comment>
<dbReference type="InterPro" id="IPR012677">
    <property type="entry name" value="Nucleotide-bd_a/b_plait_sf"/>
</dbReference>
<dbReference type="PANTHER" id="PTHR48167">
    <property type="entry name" value="EXPRESSED PROTEIN"/>
    <property type="match status" value="1"/>
</dbReference>
<dbReference type="PANTHER" id="PTHR48167:SF2">
    <property type="entry name" value="EXPRESSED PROTEIN"/>
    <property type="match status" value="1"/>
</dbReference>
<dbReference type="OrthoDB" id="2013327at2759"/>
<protein>
    <submittedName>
        <fullName evidence="1">Uncharacterized protein LOC105161424</fullName>
    </submittedName>
</protein>
<organism evidence="1 2">
    <name type="scientific">Olea europaea subsp. europaea</name>
    <dbReference type="NCBI Taxonomy" id="158383"/>
    <lineage>
        <taxon>Eukaryota</taxon>
        <taxon>Viridiplantae</taxon>
        <taxon>Streptophyta</taxon>
        <taxon>Embryophyta</taxon>
        <taxon>Tracheophyta</taxon>
        <taxon>Spermatophyta</taxon>
        <taxon>Magnoliopsida</taxon>
        <taxon>eudicotyledons</taxon>
        <taxon>Gunneridae</taxon>
        <taxon>Pentapetalae</taxon>
        <taxon>asterids</taxon>
        <taxon>lamiids</taxon>
        <taxon>Lamiales</taxon>
        <taxon>Oleaceae</taxon>
        <taxon>Oleeae</taxon>
        <taxon>Olea</taxon>
    </lineage>
</organism>
<proteinExistence type="predicted"/>
<evidence type="ECO:0000313" key="2">
    <source>
        <dbReference type="Proteomes" id="UP000594638"/>
    </source>
</evidence>
<sequence>MNQMSRASMKYIRLIQMAHQNQGLASTVRSSSRFFSTEADEASEGQRQDPFLQAPSSGLVYGRLSGITKHTAKSDIVNLLEGCNLVLDDIKVEYSRNYMPTSIMVQFPSRNAYNAALRAISRNGRLIRLERADRTQWDLIAPFDGKAIMLQGIPRNALPDDIERFLTGCQYDASSMQIFLRQTNQGPIRMAVVRFPSPTLATHAQITKNRGFCLNNQISVQVLQ</sequence>
<dbReference type="Gramene" id="OE9A001083T1">
    <property type="protein sequence ID" value="OE9A001083C1"/>
    <property type="gene ID" value="OE9A001083"/>
</dbReference>
<accession>A0A8S0RBU6</accession>
<name>A0A8S0RBU6_OLEEU</name>
<dbReference type="Proteomes" id="UP000594638">
    <property type="component" value="Unassembled WGS sequence"/>
</dbReference>
<dbReference type="InterPro" id="IPR035979">
    <property type="entry name" value="RBD_domain_sf"/>
</dbReference>
<dbReference type="Gene3D" id="3.30.70.330">
    <property type="match status" value="1"/>
</dbReference>
<dbReference type="EMBL" id="CACTIH010002520">
    <property type="protein sequence ID" value="CAA2976709.1"/>
    <property type="molecule type" value="Genomic_DNA"/>
</dbReference>
<evidence type="ECO:0000313" key="1">
    <source>
        <dbReference type="EMBL" id="CAA2976709.1"/>
    </source>
</evidence>
<reference evidence="1 2" key="1">
    <citation type="submission" date="2019-12" db="EMBL/GenBank/DDBJ databases">
        <authorList>
            <person name="Alioto T."/>
            <person name="Alioto T."/>
            <person name="Gomez Garrido J."/>
        </authorList>
    </citation>
    <scope>NUCLEOTIDE SEQUENCE [LARGE SCALE GENOMIC DNA]</scope>
</reference>
<dbReference type="AlphaFoldDB" id="A0A8S0RBU6"/>
<keyword evidence="2" id="KW-1185">Reference proteome</keyword>
<gene>
    <name evidence="1" type="ORF">OLEA9_A001083</name>
</gene>
<dbReference type="GO" id="GO:0003676">
    <property type="term" value="F:nucleic acid binding"/>
    <property type="evidence" value="ECO:0007669"/>
    <property type="project" value="InterPro"/>
</dbReference>
<dbReference type="SUPFAM" id="SSF54928">
    <property type="entry name" value="RNA-binding domain, RBD"/>
    <property type="match status" value="1"/>
</dbReference>